<dbReference type="AlphaFoldDB" id="A0AAE3NB66"/>
<dbReference type="InterPro" id="IPR036737">
    <property type="entry name" value="OmpA-like_sf"/>
</dbReference>
<accession>A0AAE3NB66</accession>
<dbReference type="PROSITE" id="PS51123">
    <property type="entry name" value="OMPA_2"/>
    <property type="match status" value="1"/>
</dbReference>
<gene>
    <name evidence="3" type="ORF">PGB34_16690</name>
</gene>
<sequence>MVRLEKLLRTPAAQPCELEMMIVVGHADVAEAAFNELHGLSCRRANRVKDQLVRLGIPLDRIFVEGFGARQLVDEVGSTRNRRVEIEAVGMINSCRFRRNEASSTAGSTCMDVP</sequence>
<dbReference type="Pfam" id="PF00691">
    <property type="entry name" value="OmpA"/>
    <property type="match status" value="1"/>
</dbReference>
<dbReference type="Proteomes" id="UP001212602">
    <property type="component" value="Unassembled WGS sequence"/>
</dbReference>
<dbReference type="SUPFAM" id="SSF103088">
    <property type="entry name" value="OmpA-like"/>
    <property type="match status" value="1"/>
</dbReference>
<evidence type="ECO:0000313" key="3">
    <source>
        <dbReference type="EMBL" id="MDA7418003.1"/>
    </source>
</evidence>
<dbReference type="EMBL" id="JAQIPB010000008">
    <property type="protein sequence ID" value="MDA7418003.1"/>
    <property type="molecule type" value="Genomic_DNA"/>
</dbReference>
<evidence type="ECO:0000256" key="1">
    <source>
        <dbReference type="PROSITE-ProRule" id="PRU00473"/>
    </source>
</evidence>
<proteinExistence type="predicted"/>
<feature type="domain" description="OmpA-like" evidence="2">
    <location>
        <begin position="1"/>
        <end position="92"/>
    </location>
</feature>
<organism evidence="3 4">
    <name type="scientific">Xenophilus arseniciresistens</name>
    <dbReference type="NCBI Taxonomy" id="1283306"/>
    <lineage>
        <taxon>Bacteria</taxon>
        <taxon>Pseudomonadati</taxon>
        <taxon>Pseudomonadota</taxon>
        <taxon>Betaproteobacteria</taxon>
        <taxon>Burkholderiales</taxon>
        <taxon>Comamonadaceae</taxon>
        <taxon>Xenophilus</taxon>
    </lineage>
</organism>
<reference evidence="3" key="1">
    <citation type="submission" date="2023-01" db="EMBL/GenBank/DDBJ databases">
        <title>Xenophilus mangrovi sp. nov., isolated from soil of Mangrove nature reserve.</title>
        <authorList>
            <person name="Xu S."/>
            <person name="Liu Z."/>
            <person name="Xu Y."/>
        </authorList>
    </citation>
    <scope>NUCLEOTIDE SEQUENCE</scope>
    <source>
        <strain evidence="3">YW8</strain>
    </source>
</reference>
<protein>
    <submittedName>
        <fullName evidence="3">OmpA family protein</fullName>
    </submittedName>
</protein>
<dbReference type="Gene3D" id="3.30.1330.60">
    <property type="entry name" value="OmpA-like domain"/>
    <property type="match status" value="1"/>
</dbReference>
<keyword evidence="1" id="KW-0472">Membrane</keyword>
<evidence type="ECO:0000259" key="2">
    <source>
        <dbReference type="PROSITE" id="PS51123"/>
    </source>
</evidence>
<evidence type="ECO:0000313" key="4">
    <source>
        <dbReference type="Proteomes" id="UP001212602"/>
    </source>
</evidence>
<dbReference type="GO" id="GO:0016020">
    <property type="term" value="C:membrane"/>
    <property type="evidence" value="ECO:0007669"/>
    <property type="project" value="UniProtKB-UniRule"/>
</dbReference>
<keyword evidence="4" id="KW-1185">Reference proteome</keyword>
<name>A0AAE3NB66_9BURK</name>
<dbReference type="RefSeq" id="WP_271429431.1">
    <property type="nucleotide sequence ID" value="NZ_JAQIPB010000008.1"/>
</dbReference>
<dbReference type="CDD" id="cd07185">
    <property type="entry name" value="OmpA_C-like"/>
    <property type="match status" value="1"/>
</dbReference>
<dbReference type="InterPro" id="IPR006665">
    <property type="entry name" value="OmpA-like"/>
</dbReference>
<comment type="caution">
    <text evidence="3">The sequence shown here is derived from an EMBL/GenBank/DDBJ whole genome shotgun (WGS) entry which is preliminary data.</text>
</comment>